<comment type="similarity">
    <text evidence="2 16">Belongs to the class-I pyridine nucleotide-disulfide oxidoreductase family.</text>
</comment>
<feature type="binding site" evidence="14">
    <location>
        <begin position="329"/>
        <end position="332"/>
    </location>
    <ligand>
        <name>FAD</name>
        <dbReference type="ChEBI" id="CHEBI:57692"/>
    </ligand>
</feature>
<evidence type="ECO:0000313" key="19">
    <source>
        <dbReference type="EMBL" id="BCX44614.1"/>
    </source>
</evidence>
<dbReference type="GO" id="GO:0005737">
    <property type="term" value="C:cytoplasm"/>
    <property type="evidence" value="ECO:0007669"/>
    <property type="project" value="UniProtKB-SubCell"/>
</dbReference>
<evidence type="ECO:0000313" key="22">
    <source>
        <dbReference type="Proteomes" id="UP000825066"/>
    </source>
</evidence>
<dbReference type="Proteomes" id="UP000197904">
    <property type="component" value="Unassembled WGS sequence"/>
</dbReference>
<comment type="cofactor">
    <cofactor evidence="14 16">
        <name>FAD</name>
        <dbReference type="ChEBI" id="CHEBI:57692"/>
    </cofactor>
    <text evidence="14 16">Binds 1 FAD per subunit.</text>
</comment>
<accession>A0A246KT43</accession>
<evidence type="ECO:0000256" key="15">
    <source>
        <dbReference type="PIRSR" id="PIRSR000350-4"/>
    </source>
</evidence>
<evidence type="ECO:0000256" key="12">
    <source>
        <dbReference type="ARBA" id="ARBA00049187"/>
    </source>
</evidence>
<dbReference type="InterPro" id="IPR023753">
    <property type="entry name" value="FAD/NAD-binding_dom"/>
</dbReference>
<evidence type="ECO:0000256" key="16">
    <source>
        <dbReference type="RuleBase" id="RU003692"/>
    </source>
</evidence>
<keyword evidence="8 16" id="KW-0560">Oxidoreductase</keyword>
<evidence type="ECO:0000256" key="11">
    <source>
        <dbReference type="ARBA" id="ARBA00023284"/>
    </source>
</evidence>
<dbReference type="PRINTS" id="PR00411">
    <property type="entry name" value="PNDRDTASEI"/>
</dbReference>
<proteinExistence type="inferred from homology"/>
<dbReference type="InterPro" id="IPR004099">
    <property type="entry name" value="Pyr_nucl-diS_OxRdtase_dimer"/>
</dbReference>
<evidence type="ECO:0000256" key="2">
    <source>
        <dbReference type="ARBA" id="ARBA00007532"/>
    </source>
</evidence>
<dbReference type="InterPro" id="IPR001100">
    <property type="entry name" value="Pyr_nuc-diS_OxRdtase"/>
</dbReference>
<dbReference type="SUPFAM" id="SSF55424">
    <property type="entry name" value="FAD/NAD-linked reductases, dimerisation (C-terminal) domain"/>
    <property type="match status" value="1"/>
</dbReference>
<dbReference type="GO" id="GO:0004148">
    <property type="term" value="F:dihydrolipoyl dehydrogenase (NADH) activity"/>
    <property type="evidence" value="ECO:0007669"/>
    <property type="project" value="UniProtKB-EC"/>
</dbReference>
<dbReference type="SUPFAM" id="SSF51905">
    <property type="entry name" value="FAD/NAD(P)-binding domain"/>
    <property type="match status" value="1"/>
</dbReference>
<evidence type="ECO:0000256" key="1">
    <source>
        <dbReference type="ARBA" id="ARBA00004496"/>
    </source>
</evidence>
<keyword evidence="7 14" id="KW-0274">FAD</keyword>
<dbReference type="Proteomes" id="UP000825066">
    <property type="component" value="Chromosome"/>
</dbReference>
<feature type="binding site" evidence="14">
    <location>
        <position position="58"/>
    </location>
    <ligand>
        <name>FAD</name>
        <dbReference type="ChEBI" id="CHEBI:57692"/>
    </ligand>
</feature>
<evidence type="ECO:0000256" key="10">
    <source>
        <dbReference type="ARBA" id="ARBA00023157"/>
    </source>
</evidence>
<evidence type="ECO:0000313" key="21">
    <source>
        <dbReference type="Proteomes" id="UP000197904"/>
    </source>
</evidence>
<evidence type="ECO:0000256" key="13">
    <source>
        <dbReference type="PIRSR" id="PIRSR000350-2"/>
    </source>
</evidence>
<comment type="subcellular location">
    <subcellularLocation>
        <location evidence="1">Cytoplasm</location>
    </subcellularLocation>
</comment>
<keyword evidence="9 14" id="KW-0520">NAD</keyword>
<feature type="binding site" evidence="14">
    <location>
        <position position="211"/>
    </location>
    <ligand>
        <name>NAD(+)</name>
        <dbReference type="ChEBI" id="CHEBI:57540"/>
    </ligand>
</feature>
<reference evidence="20 21" key="1">
    <citation type="submission" date="2017-06" db="EMBL/GenBank/DDBJ databases">
        <authorList>
            <person name="Kim H.J."/>
            <person name="Triplett B.A."/>
        </authorList>
    </citation>
    <scope>NUCLEOTIDE SEQUENCE [LARGE SCALE GENOMIC DNA]</scope>
    <source>
        <strain evidence="20 21">S18795</strain>
    </source>
</reference>
<evidence type="ECO:0000256" key="9">
    <source>
        <dbReference type="ARBA" id="ARBA00023027"/>
    </source>
</evidence>
<evidence type="ECO:0000259" key="18">
    <source>
        <dbReference type="Pfam" id="PF07992"/>
    </source>
</evidence>
<comment type="miscellaneous">
    <text evidence="16">The active site is a redox-active disulfide bond.</text>
</comment>
<dbReference type="PROSITE" id="PS00076">
    <property type="entry name" value="PYRIDINE_REDOX_1"/>
    <property type="match status" value="1"/>
</dbReference>
<keyword evidence="14" id="KW-0547">Nucleotide-binding</keyword>
<dbReference type="EMBL" id="NIXP01000155">
    <property type="protein sequence ID" value="OWR25706.1"/>
    <property type="molecule type" value="Genomic_DNA"/>
</dbReference>
<protein>
    <recommendedName>
        <fullName evidence="4 16">Dihydrolipoyl dehydrogenase</fullName>
        <ecNumber evidence="3 16">1.8.1.4</ecNumber>
    </recommendedName>
</protein>
<dbReference type="Pfam" id="PF02852">
    <property type="entry name" value="Pyr_redox_dim"/>
    <property type="match status" value="1"/>
</dbReference>
<evidence type="ECO:0000256" key="8">
    <source>
        <dbReference type="ARBA" id="ARBA00023002"/>
    </source>
</evidence>
<evidence type="ECO:0000256" key="7">
    <source>
        <dbReference type="ARBA" id="ARBA00022827"/>
    </source>
</evidence>
<dbReference type="NCBIfam" id="TIGR01350">
    <property type="entry name" value="lipoamide_DH"/>
    <property type="match status" value="1"/>
</dbReference>
<dbReference type="InterPro" id="IPR006258">
    <property type="entry name" value="Lipoamide_DH"/>
</dbReference>
<sequence length="478" mass="50428">MAEQFDVVVIGAGPAGYHAAIRAAQLGLKTACIDAALGKDGKPALGGTCLRVGCIPSKALLDSSRQYWNMGHIFGDHGISFKDAKIDVEAMVGRKDKIVKQFTGGIAMLFKANKVATYYGFGQLQPGNVVKVKQHDGSEVELKGTNVIIAAGSDSIELPFAKFDGETIVDNVGGLDFTEVPNRLAVIGAGVIGLELGSVWKRLGAEVTILEAMPEFLAAADAEVAKAAAKEFKKQGLDIKLNAKVSKTEITGKGKKKEVIVTYTDAEGEKTLTVDKLLVAVGRRAATKGLLAEGTGVKVNERGQIEVDAHCHTGVNGVWAVGDCVRGPMLAHKGFEEGIAVAELIAGLPGHVNFDTIPWVIYTEPELAWVGKTEAQLKAEGIPYKAGSFPFAANGRAVAMIEPAGFVKILAHAETDRILGMHLVGANVSELVHEGVLTMEFSGSADDLARICHAHPSLSEVVHDAAMAVSKRAIHKAN</sequence>
<dbReference type="Gene3D" id="3.30.390.30">
    <property type="match status" value="1"/>
</dbReference>
<evidence type="ECO:0000256" key="4">
    <source>
        <dbReference type="ARBA" id="ARBA00016961"/>
    </source>
</evidence>
<evidence type="ECO:0000256" key="5">
    <source>
        <dbReference type="ARBA" id="ARBA00022490"/>
    </source>
</evidence>
<dbReference type="Pfam" id="PF07992">
    <property type="entry name" value="Pyr_redox_2"/>
    <property type="match status" value="1"/>
</dbReference>
<feature type="binding site" evidence="14">
    <location>
        <position position="323"/>
    </location>
    <ligand>
        <name>FAD</name>
        <dbReference type="ChEBI" id="CHEBI:57692"/>
    </ligand>
</feature>
<dbReference type="PANTHER" id="PTHR22912">
    <property type="entry name" value="DISULFIDE OXIDOREDUCTASE"/>
    <property type="match status" value="1"/>
</dbReference>
<feature type="binding site" evidence="14">
    <location>
        <begin position="188"/>
        <end position="195"/>
    </location>
    <ligand>
        <name>NAD(+)</name>
        <dbReference type="ChEBI" id="CHEBI:57540"/>
    </ligand>
</feature>
<feature type="domain" description="Pyridine nucleotide-disulphide oxidoreductase dimerisation" evidence="17">
    <location>
        <begin position="357"/>
        <end position="465"/>
    </location>
</feature>
<keyword evidence="10" id="KW-1015">Disulfide bond</keyword>
<feature type="active site" description="Proton acceptor" evidence="13">
    <location>
        <position position="455"/>
    </location>
</feature>
<feature type="binding site" evidence="14">
    <location>
        <position position="122"/>
    </location>
    <ligand>
        <name>FAD</name>
        <dbReference type="ChEBI" id="CHEBI:57692"/>
    </ligand>
</feature>
<dbReference type="InterPro" id="IPR012999">
    <property type="entry name" value="Pyr_OxRdtase_I_AS"/>
</dbReference>
<dbReference type="PANTHER" id="PTHR22912:SF224">
    <property type="entry name" value="DIHYDROLIPOYL DEHYDROGENASE"/>
    <property type="match status" value="1"/>
</dbReference>
<dbReference type="PRINTS" id="PR00368">
    <property type="entry name" value="FADPNR"/>
</dbReference>
<keyword evidence="6 16" id="KW-0285">Flavoprotein</keyword>
<dbReference type="Gene3D" id="3.50.50.60">
    <property type="entry name" value="FAD/NAD(P)-binding domain"/>
    <property type="match status" value="2"/>
</dbReference>
<evidence type="ECO:0000256" key="3">
    <source>
        <dbReference type="ARBA" id="ARBA00012608"/>
    </source>
</evidence>
<organism evidence="20 21">
    <name type="scientific">Stenotrophomonas pavanii</name>
    <dbReference type="NCBI Taxonomy" id="487698"/>
    <lineage>
        <taxon>Bacteria</taxon>
        <taxon>Pseudomonadati</taxon>
        <taxon>Pseudomonadota</taxon>
        <taxon>Gammaproteobacteria</taxon>
        <taxon>Lysobacterales</taxon>
        <taxon>Lysobacteraceae</taxon>
        <taxon>Stenotrophomonas</taxon>
    </lineage>
</organism>
<dbReference type="RefSeq" id="WP_049467622.1">
    <property type="nucleotide sequence ID" value="NZ_AP024684.1"/>
</dbReference>
<dbReference type="GeneID" id="93704802"/>
<dbReference type="GO" id="GO:0050660">
    <property type="term" value="F:flavin adenine dinucleotide binding"/>
    <property type="evidence" value="ECO:0007669"/>
    <property type="project" value="InterPro"/>
</dbReference>
<keyword evidence="5" id="KW-0963">Cytoplasm</keyword>
<keyword evidence="11 16" id="KW-0676">Redox-active center</keyword>
<dbReference type="InterPro" id="IPR016156">
    <property type="entry name" value="FAD/NAD-linked_Rdtase_dimer_sf"/>
</dbReference>
<evidence type="ECO:0000259" key="17">
    <source>
        <dbReference type="Pfam" id="PF02852"/>
    </source>
</evidence>
<dbReference type="AlphaFoldDB" id="A0A246KT43"/>
<gene>
    <name evidence="20" type="primary">lpdA</name>
    <name evidence="20" type="ORF">CEE55_21935</name>
    <name evidence="19" type="ORF">STNY_R28210</name>
</gene>
<feature type="disulfide bond" description="Redox-active" evidence="15">
    <location>
        <begin position="49"/>
        <end position="54"/>
    </location>
</feature>
<reference evidence="19 22" key="2">
    <citation type="submission" date="2021-05" db="EMBL/GenBank/DDBJ databases">
        <title>Complete Genome Sequence of Stenotrophomonas pavanii strain Y.</title>
        <authorList>
            <person name="Dohra H."/>
            <person name="Mohad Din A.R.J."/>
            <person name="Suzuki K."/>
            <person name="Fatma A."/>
            <person name="Honjyo M."/>
            <person name="Nishimura T."/>
            <person name="Moriuch R."/>
            <person name="Masuda K."/>
            <person name="Minoura A."/>
            <person name="Tashiro Y."/>
            <person name="Futamata H."/>
        </authorList>
    </citation>
    <scope>NUCLEOTIDE SEQUENCE [LARGE SCALE GENOMIC DNA]</scope>
    <source>
        <strain evidence="19">Berkeley</strain>
        <strain evidence="22">Y</strain>
    </source>
</reference>
<comment type="catalytic activity">
    <reaction evidence="12 16">
        <text>N(6)-[(R)-dihydrolipoyl]-L-lysyl-[protein] + NAD(+) = N(6)-[(R)-lipoyl]-L-lysyl-[protein] + NADH + H(+)</text>
        <dbReference type="Rhea" id="RHEA:15045"/>
        <dbReference type="Rhea" id="RHEA-COMP:10474"/>
        <dbReference type="Rhea" id="RHEA-COMP:10475"/>
        <dbReference type="ChEBI" id="CHEBI:15378"/>
        <dbReference type="ChEBI" id="CHEBI:57540"/>
        <dbReference type="ChEBI" id="CHEBI:57945"/>
        <dbReference type="ChEBI" id="CHEBI:83099"/>
        <dbReference type="ChEBI" id="CHEBI:83100"/>
        <dbReference type="EC" id="1.8.1.4"/>
    </reaction>
</comment>
<feature type="binding site" evidence="14">
    <location>
        <position position="282"/>
    </location>
    <ligand>
        <name>NAD(+)</name>
        <dbReference type="ChEBI" id="CHEBI:57540"/>
    </ligand>
</feature>
<feature type="domain" description="FAD/NAD(P)-binding" evidence="18">
    <location>
        <begin position="5"/>
        <end position="338"/>
    </location>
</feature>
<dbReference type="InterPro" id="IPR050151">
    <property type="entry name" value="Class-I_Pyr_Nuc-Dis_Oxidored"/>
</dbReference>
<dbReference type="GO" id="GO:0006103">
    <property type="term" value="P:2-oxoglutarate metabolic process"/>
    <property type="evidence" value="ECO:0007669"/>
    <property type="project" value="TreeGrafter"/>
</dbReference>
<dbReference type="PIRSF" id="PIRSF000350">
    <property type="entry name" value="Mercury_reductase_MerA"/>
    <property type="match status" value="1"/>
</dbReference>
<evidence type="ECO:0000256" key="14">
    <source>
        <dbReference type="PIRSR" id="PIRSR000350-3"/>
    </source>
</evidence>
<dbReference type="EC" id="1.8.1.4" evidence="3 16"/>
<evidence type="ECO:0000313" key="20">
    <source>
        <dbReference type="EMBL" id="OWR25706.1"/>
    </source>
</evidence>
<evidence type="ECO:0000256" key="6">
    <source>
        <dbReference type="ARBA" id="ARBA00022630"/>
    </source>
</evidence>
<name>A0A246KT43_9GAMM</name>
<dbReference type="InterPro" id="IPR036188">
    <property type="entry name" value="FAD/NAD-bd_sf"/>
</dbReference>
<keyword evidence="22" id="KW-1185">Reference proteome</keyword>
<dbReference type="FunFam" id="3.30.390.30:FF:000001">
    <property type="entry name" value="Dihydrolipoyl dehydrogenase"/>
    <property type="match status" value="1"/>
</dbReference>
<dbReference type="EMBL" id="AP024684">
    <property type="protein sequence ID" value="BCX44614.1"/>
    <property type="molecule type" value="Genomic_DNA"/>
</dbReference>